<dbReference type="PANTHER" id="PTHR18952:SF265">
    <property type="entry name" value="CARBONIC ANHYDRASE"/>
    <property type="match status" value="1"/>
</dbReference>
<dbReference type="InterPro" id="IPR036398">
    <property type="entry name" value="CA_dom_sf"/>
</dbReference>
<comment type="similarity">
    <text evidence="3 9">Belongs to the alpha-carbonic anhydrase family.</text>
</comment>
<dbReference type="OrthoDB" id="5986706at2759"/>
<evidence type="ECO:0000256" key="8">
    <source>
        <dbReference type="ARBA" id="ARBA00048348"/>
    </source>
</evidence>
<dbReference type="SUPFAM" id="SSF51069">
    <property type="entry name" value="Carbonic anhydrase"/>
    <property type="match status" value="1"/>
</dbReference>
<comment type="cofactor">
    <cofactor evidence="1 9">
        <name>Zn(2+)</name>
        <dbReference type="ChEBI" id="CHEBI:29105"/>
    </cofactor>
</comment>
<sequence length="261" mass="29924">MPYAILAWDYLKSGDDWPDICHNGKSQTPINIESSIIDDVPFSDPEHMSLAFSFQEKQIPGQLTATTYKFEGDFGTLQISKNGEVWLQKAQIVNAHFHSPSENHVEGKDFDIEMHIVMKDESQKHTFVVFGVFYKVGSTVNKFLAKIIENFGLETKFNLQDNFESTLVNSFYTFAGSLTTPPCSEGLLWLLDDKVREISKEQFTFFYNLWPGNENFAKGKGNNRLIQPANGRRVQHHLEKKNYYWSFGVGIGLVLIIYKLF</sequence>
<dbReference type="InterPro" id="IPR041891">
    <property type="entry name" value="Alpha_CA_prokaryot-like"/>
</dbReference>
<dbReference type="CDD" id="cd03124">
    <property type="entry name" value="alpha_CA_prokaryotic_like"/>
    <property type="match status" value="1"/>
</dbReference>
<comment type="caution">
    <text evidence="11">The sequence shown here is derived from an EMBL/GenBank/DDBJ whole genome shotgun (WGS) entry which is preliminary data.</text>
</comment>
<keyword evidence="6 9" id="KW-0862">Zinc</keyword>
<evidence type="ECO:0000256" key="7">
    <source>
        <dbReference type="ARBA" id="ARBA00023239"/>
    </source>
</evidence>
<dbReference type="SMART" id="SM01057">
    <property type="entry name" value="Carb_anhydrase"/>
    <property type="match status" value="1"/>
</dbReference>
<dbReference type="EC" id="4.2.1.1" evidence="4 9"/>
<feature type="domain" description="Alpha-carbonic anhydrase" evidence="10">
    <location>
        <begin position="6"/>
        <end position="238"/>
    </location>
</feature>
<keyword evidence="12" id="KW-1185">Reference proteome</keyword>
<dbReference type="EMBL" id="MPUH01000155">
    <property type="protein sequence ID" value="OMJ88242.1"/>
    <property type="molecule type" value="Genomic_DNA"/>
</dbReference>
<dbReference type="GO" id="GO:0004089">
    <property type="term" value="F:carbonate dehydratase activity"/>
    <property type="evidence" value="ECO:0007669"/>
    <property type="project" value="UniProtKB-UniRule"/>
</dbReference>
<dbReference type="InterPro" id="IPR001148">
    <property type="entry name" value="CA_dom"/>
</dbReference>
<evidence type="ECO:0000256" key="5">
    <source>
        <dbReference type="ARBA" id="ARBA00022723"/>
    </source>
</evidence>
<accession>A0A1R2CGT8</accession>
<evidence type="ECO:0000256" key="3">
    <source>
        <dbReference type="ARBA" id="ARBA00010718"/>
    </source>
</evidence>
<dbReference type="AlphaFoldDB" id="A0A1R2CGT8"/>
<keyword evidence="7 9" id="KW-0456">Lyase</keyword>
<evidence type="ECO:0000256" key="4">
    <source>
        <dbReference type="ARBA" id="ARBA00012925"/>
    </source>
</evidence>
<dbReference type="Pfam" id="PF00194">
    <property type="entry name" value="Carb_anhydrase"/>
    <property type="match status" value="1"/>
</dbReference>
<dbReference type="Gene3D" id="3.10.200.10">
    <property type="entry name" value="Alpha carbonic anhydrase"/>
    <property type="match status" value="1"/>
</dbReference>
<organism evidence="11 12">
    <name type="scientific">Stentor coeruleus</name>
    <dbReference type="NCBI Taxonomy" id="5963"/>
    <lineage>
        <taxon>Eukaryota</taxon>
        <taxon>Sar</taxon>
        <taxon>Alveolata</taxon>
        <taxon>Ciliophora</taxon>
        <taxon>Postciliodesmatophora</taxon>
        <taxon>Heterotrichea</taxon>
        <taxon>Heterotrichida</taxon>
        <taxon>Stentoridae</taxon>
        <taxon>Stentor</taxon>
    </lineage>
</organism>
<dbReference type="GO" id="GO:0008270">
    <property type="term" value="F:zinc ion binding"/>
    <property type="evidence" value="ECO:0007669"/>
    <property type="project" value="UniProtKB-UniRule"/>
</dbReference>
<dbReference type="PROSITE" id="PS51144">
    <property type="entry name" value="ALPHA_CA_2"/>
    <property type="match status" value="1"/>
</dbReference>
<evidence type="ECO:0000259" key="10">
    <source>
        <dbReference type="PROSITE" id="PS51144"/>
    </source>
</evidence>
<dbReference type="PROSITE" id="PS00162">
    <property type="entry name" value="ALPHA_CA_1"/>
    <property type="match status" value="1"/>
</dbReference>
<dbReference type="InterPro" id="IPR018338">
    <property type="entry name" value="Carbonic_anhydrase_a-class_CS"/>
</dbReference>
<comment type="function">
    <text evidence="2 9">Reversible hydration of carbon dioxide.</text>
</comment>
<reference evidence="11 12" key="1">
    <citation type="submission" date="2016-11" db="EMBL/GenBank/DDBJ databases">
        <title>The macronuclear genome of Stentor coeruleus: a giant cell with tiny introns.</title>
        <authorList>
            <person name="Slabodnick M."/>
            <person name="Ruby J.G."/>
            <person name="Reiff S.B."/>
            <person name="Swart E.C."/>
            <person name="Gosai S."/>
            <person name="Prabakaran S."/>
            <person name="Witkowska E."/>
            <person name="Larue G.E."/>
            <person name="Fisher S."/>
            <person name="Freeman R.M."/>
            <person name="Gunawardena J."/>
            <person name="Chu W."/>
            <person name="Stover N.A."/>
            <person name="Gregory B.D."/>
            <person name="Nowacki M."/>
            <person name="Derisi J."/>
            <person name="Roy S.W."/>
            <person name="Marshall W.F."/>
            <person name="Sood P."/>
        </authorList>
    </citation>
    <scope>NUCLEOTIDE SEQUENCE [LARGE SCALE GENOMIC DNA]</scope>
    <source>
        <strain evidence="11">WM001</strain>
    </source>
</reference>
<name>A0A1R2CGT8_9CILI</name>
<evidence type="ECO:0000313" key="11">
    <source>
        <dbReference type="EMBL" id="OMJ88242.1"/>
    </source>
</evidence>
<protein>
    <recommendedName>
        <fullName evidence="4 9">Carbonic anhydrase</fullName>
        <ecNumber evidence="4 9">4.2.1.1</ecNumber>
    </recommendedName>
</protein>
<evidence type="ECO:0000313" key="12">
    <source>
        <dbReference type="Proteomes" id="UP000187209"/>
    </source>
</evidence>
<comment type="catalytic activity">
    <reaction evidence="8 9">
        <text>hydrogencarbonate + H(+) = CO2 + H2O</text>
        <dbReference type="Rhea" id="RHEA:10748"/>
        <dbReference type="ChEBI" id="CHEBI:15377"/>
        <dbReference type="ChEBI" id="CHEBI:15378"/>
        <dbReference type="ChEBI" id="CHEBI:16526"/>
        <dbReference type="ChEBI" id="CHEBI:17544"/>
        <dbReference type="EC" id="4.2.1.1"/>
    </reaction>
</comment>
<dbReference type="InterPro" id="IPR023561">
    <property type="entry name" value="Carbonic_anhydrase_a-class"/>
</dbReference>
<proteinExistence type="inferred from homology"/>
<keyword evidence="5 9" id="KW-0479">Metal-binding</keyword>
<evidence type="ECO:0000256" key="1">
    <source>
        <dbReference type="ARBA" id="ARBA00001947"/>
    </source>
</evidence>
<evidence type="ECO:0000256" key="6">
    <source>
        <dbReference type="ARBA" id="ARBA00022833"/>
    </source>
</evidence>
<gene>
    <name evidence="11" type="ORF">SteCoe_9824</name>
</gene>
<dbReference type="PANTHER" id="PTHR18952">
    <property type="entry name" value="CARBONIC ANHYDRASE"/>
    <property type="match status" value="1"/>
</dbReference>
<evidence type="ECO:0000256" key="2">
    <source>
        <dbReference type="ARBA" id="ARBA00002904"/>
    </source>
</evidence>
<evidence type="ECO:0000256" key="9">
    <source>
        <dbReference type="RuleBase" id="RU367011"/>
    </source>
</evidence>
<dbReference type="Proteomes" id="UP000187209">
    <property type="component" value="Unassembled WGS sequence"/>
</dbReference>